<evidence type="ECO:0000256" key="2">
    <source>
        <dbReference type="ARBA" id="ARBA00022741"/>
    </source>
</evidence>
<dbReference type="SUPFAM" id="SSF53150">
    <property type="entry name" value="DNA repair protein MutS, domain II"/>
    <property type="match status" value="1"/>
</dbReference>
<dbReference type="InterPro" id="IPR007861">
    <property type="entry name" value="DNA_mismatch_repair_MutS_clamp"/>
</dbReference>
<protein>
    <submittedName>
        <fullName evidence="9">Uncharacterized protein</fullName>
    </submittedName>
</protein>
<evidence type="ECO:0000256" key="7">
    <source>
        <dbReference type="RuleBase" id="RU003756"/>
    </source>
</evidence>
<keyword evidence="5 7" id="KW-0238">DNA-binding</keyword>
<dbReference type="SUPFAM" id="SSF55271">
    <property type="entry name" value="DNA repair protein MutS, domain I"/>
    <property type="match status" value="1"/>
</dbReference>
<dbReference type="PANTHER" id="PTHR11361:SF34">
    <property type="entry name" value="DNA MISMATCH REPAIR PROTEIN MSH1, MITOCHONDRIAL"/>
    <property type="match status" value="1"/>
</dbReference>
<dbReference type="VEuPathDB" id="FungiDB:L203_00880"/>
<organism evidence="9 10">
    <name type="scientific">Cryptococcus depauperatus CBS 7841</name>
    <dbReference type="NCBI Taxonomy" id="1295531"/>
    <lineage>
        <taxon>Eukaryota</taxon>
        <taxon>Fungi</taxon>
        <taxon>Dikarya</taxon>
        <taxon>Basidiomycota</taxon>
        <taxon>Agaricomycotina</taxon>
        <taxon>Tremellomycetes</taxon>
        <taxon>Tremellales</taxon>
        <taxon>Cryptococcaceae</taxon>
        <taxon>Cryptococcus</taxon>
    </lineage>
</organism>
<dbReference type="Pfam" id="PF01624">
    <property type="entry name" value="MutS_I"/>
    <property type="match status" value="1"/>
</dbReference>
<evidence type="ECO:0000313" key="9">
    <source>
        <dbReference type="EMBL" id="WVN90925.1"/>
    </source>
</evidence>
<dbReference type="FunFam" id="3.40.50.300:FF:001238">
    <property type="entry name" value="DNA mismatch repair protein"/>
    <property type="match status" value="1"/>
</dbReference>
<reference evidence="9" key="2">
    <citation type="journal article" date="2022" name="Elife">
        <title>Obligate sexual reproduction of a homothallic fungus closely related to the Cryptococcus pathogenic species complex.</title>
        <authorList>
            <person name="Passer A.R."/>
            <person name="Clancey S.A."/>
            <person name="Shea T."/>
            <person name="David-Palma M."/>
            <person name="Averette A.F."/>
            <person name="Boekhout T."/>
            <person name="Porcel B.M."/>
            <person name="Nowrousian M."/>
            <person name="Cuomo C.A."/>
            <person name="Sun S."/>
            <person name="Heitman J."/>
            <person name="Coelho M.A."/>
        </authorList>
    </citation>
    <scope>NUCLEOTIDE SEQUENCE</scope>
    <source>
        <strain evidence="9">CBS 7841</strain>
    </source>
</reference>
<dbReference type="PIRSF" id="PIRSF037677">
    <property type="entry name" value="DNA_mis_repair_Msh6"/>
    <property type="match status" value="1"/>
</dbReference>
<proteinExistence type="inferred from homology"/>
<dbReference type="Pfam" id="PF05192">
    <property type="entry name" value="MutS_III"/>
    <property type="match status" value="1"/>
</dbReference>
<dbReference type="Gene3D" id="1.10.1420.10">
    <property type="match status" value="3"/>
</dbReference>
<dbReference type="InterPro" id="IPR045076">
    <property type="entry name" value="MutS"/>
</dbReference>
<name>A0A1E3IY33_9TREE</name>
<dbReference type="GeneID" id="91090378"/>
<feature type="region of interest" description="Disordered" evidence="8">
    <location>
        <begin position="71"/>
        <end position="99"/>
    </location>
</feature>
<evidence type="ECO:0000256" key="6">
    <source>
        <dbReference type="ARBA" id="ARBA00023204"/>
    </source>
</evidence>
<feature type="compositionally biased region" description="Basic and acidic residues" evidence="8">
    <location>
        <begin position="77"/>
        <end position="96"/>
    </location>
</feature>
<dbReference type="InterPro" id="IPR036187">
    <property type="entry name" value="DNA_mismatch_repair_MutS_sf"/>
</dbReference>
<dbReference type="GO" id="GO:0005634">
    <property type="term" value="C:nucleus"/>
    <property type="evidence" value="ECO:0007669"/>
    <property type="project" value="TreeGrafter"/>
</dbReference>
<dbReference type="PANTHER" id="PTHR11361">
    <property type="entry name" value="DNA MISMATCH REPAIR PROTEIN MUTS FAMILY MEMBER"/>
    <property type="match status" value="1"/>
</dbReference>
<dbReference type="Proteomes" id="UP000094043">
    <property type="component" value="Chromosome 8"/>
</dbReference>
<keyword evidence="10" id="KW-1185">Reference proteome</keyword>
<dbReference type="SMART" id="SM00533">
    <property type="entry name" value="MUTSd"/>
    <property type="match status" value="1"/>
</dbReference>
<reference evidence="9" key="3">
    <citation type="submission" date="2024-01" db="EMBL/GenBank/DDBJ databases">
        <authorList>
            <person name="Coelho M.A."/>
            <person name="David-Palma M."/>
            <person name="Shea T."/>
            <person name="Sun S."/>
            <person name="Cuomo C.A."/>
            <person name="Heitman J."/>
        </authorList>
    </citation>
    <scope>NUCLEOTIDE SEQUENCE</scope>
    <source>
        <strain evidence="9">CBS 7841</strain>
    </source>
</reference>
<comment type="similarity">
    <text evidence="1 7">Belongs to the DNA mismatch repair MutS family.</text>
</comment>
<evidence type="ECO:0000256" key="1">
    <source>
        <dbReference type="ARBA" id="ARBA00006271"/>
    </source>
</evidence>
<dbReference type="InterPro" id="IPR007696">
    <property type="entry name" value="DNA_mismatch_repair_MutS_core"/>
</dbReference>
<dbReference type="GO" id="GO:0006298">
    <property type="term" value="P:mismatch repair"/>
    <property type="evidence" value="ECO:0007669"/>
    <property type="project" value="InterPro"/>
</dbReference>
<dbReference type="SUPFAM" id="SSF52540">
    <property type="entry name" value="P-loop containing nucleoside triphosphate hydrolases"/>
    <property type="match status" value="1"/>
</dbReference>
<dbReference type="Gene3D" id="3.30.420.110">
    <property type="entry name" value="MutS, connector domain"/>
    <property type="match status" value="1"/>
</dbReference>
<sequence length="1050" mass="116689">MRLAIGVSLRLQVRCPGSRRIRTSSWSLAKDKLSEPKKTKIRKSALPKLDPLQRAKKADLLPDSNEAQATIAALPESTKKTSIRKDTKHSSKHKELSEEEDLEKAIRTGVIPDTPLAREVYVNWKRFPDCILLTRVGNFYESYFEPARQLASILSISLAEKKYGSGKGSYPFAGFPVHALDKFLKILVQDLGHTVVLVEEYDSDGGVAYVGKKLTGGSGRKERKVCRVLTPGTMVDAGWLDTNESRYLLAVAVGNKANDGGLEMSLAYTDPSTGDFFTKDTTSSQMEDELTRITPREVVLDNSFKAAWQNETNAITFEGEIAGEIKKLFSLLQILGVHVSFANPYRPPPLWSTASLLPFSPNNTEDYAIALLRHHLEYTLRETMPALNQPDKQINSAFMQIDATTLQALEIRHALRPGGLIATGEVRPFSSPLSSRGTLLSVISKTVTPSGHRLLIRTLTAPSTCLDIINSRLALVQAFVDREDLRTELRDELRSVGDVMRIVQRCRGQRATGTDIWNAGKWVKNVQRIRQAIEREIGHEKRHAKVKDYESEGIQRLQLFLDSFSALDHVASKIEASLDEEAIMYKASSDEDVLEDQPSPGTEMFNGKAKPKETDQEKQDRMRREREEKDRAEWWIKPSFSHELKSWHEELISLKSKIQKLQRSLSKKFGTSLLVVEKNGRYGYHIQLPKKENEKTAKARSLEPIGATTGRTLYYVYGPLTALGTQTEITVELLGAAQRRAARDLQSMIVDAADAIQRNASLIDELDLCMNFAQNAVDMSWVRPILNDSTGLEIVAGRHPSIESSLLSSSRVFTPNSTHMTPCSHLHVITGPNQGGKSTLLRQTAVITILAQSGSFVPAEKAEIGVVDKVFSRVGARDDLWRDRSTFMLEMVETASILKYATERSLVIMDEIGRGTTLQAGISIAYATLDYILRHIKCRTLFATHYHELGGMLGYSGVNQSNQEAKGRDGISFWCTDIDESNGAFSYSYTLRPGINYNSHAIKAASLAGMPPGFLSVARQTLAALEASKETSTASSVSALLLRQNNDKTL</sequence>
<feature type="region of interest" description="Disordered" evidence="8">
    <location>
        <begin position="589"/>
        <end position="628"/>
    </location>
</feature>
<feature type="compositionally biased region" description="Basic and acidic residues" evidence="8">
    <location>
        <begin position="610"/>
        <end position="628"/>
    </location>
</feature>
<dbReference type="InterPro" id="IPR000432">
    <property type="entry name" value="DNA_mismatch_repair_MutS_C"/>
</dbReference>
<dbReference type="GO" id="GO:0140664">
    <property type="term" value="F:ATP-dependent DNA damage sensor activity"/>
    <property type="evidence" value="ECO:0007669"/>
    <property type="project" value="InterPro"/>
</dbReference>
<reference evidence="9" key="1">
    <citation type="submission" date="2016-06" db="EMBL/GenBank/DDBJ databases">
        <authorList>
            <person name="Cuomo C."/>
            <person name="Litvintseva A."/>
            <person name="Heitman J."/>
            <person name="Chen Y."/>
            <person name="Sun S."/>
            <person name="Springer D."/>
            <person name="Dromer F."/>
            <person name="Young S."/>
            <person name="Zeng Q."/>
            <person name="Chapman S."/>
            <person name="Gujja S."/>
            <person name="Saif S."/>
            <person name="Birren B."/>
        </authorList>
    </citation>
    <scope>NUCLEOTIDE SEQUENCE</scope>
    <source>
        <strain evidence="9">CBS 7841</strain>
    </source>
</reference>
<dbReference type="GO" id="GO:0030983">
    <property type="term" value="F:mismatched DNA binding"/>
    <property type="evidence" value="ECO:0007669"/>
    <property type="project" value="InterPro"/>
</dbReference>
<dbReference type="RefSeq" id="XP_066071625.1">
    <property type="nucleotide sequence ID" value="XM_066215528.1"/>
</dbReference>
<evidence type="ECO:0000256" key="5">
    <source>
        <dbReference type="ARBA" id="ARBA00023125"/>
    </source>
</evidence>
<evidence type="ECO:0000256" key="3">
    <source>
        <dbReference type="ARBA" id="ARBA00022763"/>
    </source>
</evidence>
<accession>A0A1E3IY33</accession>
<gene>
    <name evidence="9" type="ORF">L203_106170</name>
</gene>
<keyword evidence="6 7" id="KW-0234">DNA repair</keyword>
<dbReference type="AlphaFoldDB" id="A0A1E3IY33"/>
<dbReference type="InterPro" id="IPR007695">
    <property type="entry name" value="DNA_mismatch_repair_MutS-lik_N"/>
</dbReference>
<dbReference type="EMBL" id="CP143791">
    <property type="protein sequence ID" value="WVN90925.1"/>
    <property type="molecule type" value="Genomic_DNA"/>
</dbReference>
<dbReference type="GO" id="GO:0005524">
    <property type="term" value="F:ATP binding"/>
    <property type="evidence" value="ECO:0007669"/>
    <property type="project" value="UniProtKB-KW"/>
</dbReference>
<dbReference type="Gene3D" id="3.40.1170.10">
    <property type="entry name" value="DNA repair protein MutS, domain I"/>
    <property type="match status" value="1"/>
</dbReference>
<evidence type="ECO:0000313" key="10">
    <source>
        <dbReference type="Proteomes" id="UP000094043"/>
    </source>
</evidence>
<dbReference type="Gene3D" id="3.40.50.300">
    <property type="entry name" value="P-loop containing nucleotide triphosphate hydrolases"/>
    <property type="match status" value="1"/>
</dbReference>
<dbReference type="InterPro" id="IPR027417">
    <property type="entry name" value="P-loop_NTPase"/>
</dbReference>
<dbReference type="InterPro" id="IPR036678">
    <property type="entry name" value="MutS_con_dom_sf"/>
</dbReference>
<comment type="function">
    <text evidence="7">Component of the post-replicative DNA mismatch repair system (MMR).</text>
</comment>
<dbReference type="SMART" id="SM00534">
    <property type="entry name" value="MUTSac"/>
    <property type="match status" value="1"/>
</dbReference>
<evidence type="ECO:0000256" key="4">
    <source>
        <dbReference type="ARBA" id="ARBA00022840"/>
    </source>
</evidence>
<dbReference type="GO" id="GO:0043504">
    <property type="term" value="P:mitochondrial DNA repair"/>
    <property type="evidence" value="ECO:0007669"/>
    <property type="project" value="TreeGrafter"/>
</dbReference>
<dbReference type="SUPFAM" id="SSF48334">
    <property type="entry name" value="DNA repair protein MutS, domain III"/>
    <property type="match status" value="1"/>
</dbReference>
<keyword evidence="2 7" id="KW-0547">Nucleotide-binding</keyword>
<evidence type="ECO:0000256" key="8">
    <source>
        <dbReference type="SAM" id="MobiDB-lite"/>
    </source>
</evidence>
<dbReference type="Pfam" id="PF05188">
    <property type="entry name" value="MutS_II"/>
    <property type="match status" value="1"/>
</dbReference>
<dbReference type="GO" id="GO:0005739">
    <property type="term" value="C:mitochondrion"/>
    <property type="evidence" value="ECO:0007669"/>
    <property type="project" value="TreeGrafter"/>
</dbReference>
<keyword evidence="3 7" id="KW-0227">DNA damage</keyword>
<dbReference type="Pfam" id="PF05190">
    <property type="entry name" value="MutS_IV"/>
    <property type="match status" value="1"/>
</dbReference>
<dbReference type="Pfam" id="PF00488">
    <property type="entry name" value="MutS_V"/>
    <property type="match status" value="1"/>
</dbReference>
<dbReference type="KEGG" id="cdep:91090378"/>
<dbReference type="OrthoDB" id="2534523at2759"/>
<dbReference type="InterPro" id="IPR007860">
    <property type="entry name" value="DNA_mmatch_repair_MutS_con_dom"/>
</dbReference>
<dbReference type="InterPro" id="IPR017261">
    <property type="entry name" value="DNA_mismatch_repair_MutS/MSH"/>
</dbReference>
<dbReference type="PROSITE" id="PS00486">
    <property type="entry name" value="DNA_MISMATCH_REPAIR_2"/>
    <property type="match status" value="1"/>
</dbReference>
<keyword evidence="4" id="KW-0067">ATP-binding</keyword>
<dbReference type="InterPro" id="IPR016151">
    <property type="entry name" value="DNA_mismatch_repair_MutS_N"/>
</dbReference>